<evidence type="ECO:0000313" key="2">
    <source>
        <dbReference type="Proteomes" id="UP000320176"/>
    </source>
</evidence>
<evidence type="ECO:0000313" key="1">
    <source>
        <dbReference type="EMBL" id="TWU08549.1"/>
    </source>
</evidence>
<comment type="caution">
    <text evidence="1">The sequence shown here is derived from an EMBL/GenBank/DDBJ whole genome shotgun (WGS) entry which is preliminary data.</text>
</comment>
<evidence type="ECO:0008006" key="3">
    <source>
        <dbReference type="Google" id="ProtNLM"/>
    </source>
</evidence>
<proteinExistence type="predicted"/>
<gene>
    <name evidence="1" type="ORF">Pla52n_11320</name>
</gene>
<sequence>MPPKIGKLLSVSQPPQYTQHTMTFDTTDEFLASVADQDWSGEEEFSSTQDGDSDPLAAQVFEDQWDSLRKKIHKRRLKETAADVFGDSASKGGVYRWGVAVASGQAPNEVQQVLSRLACDRKVSAKRIAEAELSQASRLLGETLSGGQTTVLDSAEAVMWAAALPRLIEYLDANDWWRLLGALQEYRDACLRRNSATPHYLIGGGELGMVISNRLPDLPSCHRLQKSSIDAVSRWLENEEDSISQAITGVTDGRLVLASLCRYRVWLENTTRRKFKRQQRRVAADLATWVASQVRRGGSSVFSSATSADCKDDFANHGLFEVAISFNEKMLAPAFESSLGKTKVKGRMAWEVDLPESMLHCEDARTASLLPRWDVNRGRMHIDYSGNETVLEIQAGKSTIVSGPIQTMIEIDGDAQEASAGWVTTCEYSDDEVHYLELEQPWTGGIVVQRQFLQIREDRSVMIADSVLPSQSLYSSDSYEVIDLPAHGIKHLLRLPTAQNVTITADESTREVTLDSQRPEVLVLPLDAGEWRASPSPASLRGTEDGHLVLSSTGNGCLFAPIWMDFQRRRFQRKRTWRQLTVADELRIVPRGEAVGYRIQFGSEQWIVYRSLHGRRPRTVMGKHFIVEFFCGRFNMGDGSIEDLVTVDDSEADES</sequence>
<keyword evidence="2" id="KW-1185">Reference proteome</keyword>
<accession>A0A5C6BBA2</accession>
<organism evidence="1 2">
    <name type="scientific">Stieleria varia</name>
    <dbReference type="NCBI Taxonomy" id="2528005"/>
    <lineage>
        <taxon>Bacteria</taxon>
        <taxon>Pseudomonadati</taxon>
        <taxon>Planctomycetota</taxon>
        <taxon>Planctomycetia</taxon>
        <taxon>Pirellulales</taxon>
        <taxon>Pirellulaceae</taxon>
        <taxon>Stieleria</taxon>
    </lineage>
</organism>
<dbReference type="EMBL" id="SJPN01000001">
    <property type="protein sequence ID" value="TWU08549.1"/>
    <property type="molecule type" value="Genomic_DNA"/>
</dbReference>
<dbReference type="Proteomes" id="UP000320176">
    <property type="component" value="Unassembled WGS sequence"/>
</dbReference>
<protein>
    <recommendedName>
        <fullName evidence="3">Heparinase II/III-like protein</fullName>
    </recommendedName>
</protein>
<reference evidence="1 2" key="1">
    <citation type="submission" date="2019-02" db="EMBL/GenBank/DDBJ databases">
        <title>Deep-cultivation of Planctomycetes and their phenomic and genomic characterization uncovers novel biology.</title>
        <authorList>
            <person name="Wiegand S."/>
            <person name="Jogler M."/>
            <person name="Boedeker C."/>
            <person name="Pinto D."/>
            <person name="Vollmers J."/>
            <person name="Rivas-Marin E."/>
            <person name="Kohn T."/>
            <person name="Peeters S.H."/>
            <person name="Heuer A."/>
            <person name="Rast P."/>
            <person name="Oberbeckmann S."/>
            <person name="Bunk B."/>
            <person name="Jeske O."/>
            <person name="Meyerdierks A."/>
            <person name="Storesund J.E."/>
            <person name="Kallscheuer N."/>
            <person name="Luecker S."/>
            <person name="Lage O.M."/>
            <person name="Pohl T."/>
            <person name="Merkel B.J."/>
            <person name="Hornburger P."/>
            <person name="Mueller R.-W."/>
            <person name="Bruemmer F."/>
            <person name="Labrenz M."/>
            <person name="Spormann A.M."/>
            <person name="Op Den Camp H."/>
            <person name="Overmann J."/>
            <person name="Amann R."/>
            <person name="Jetten M.S.M."/>
            <person name="Mascher T."/>
            <person name="Medema M.H."/>
            <person name="Devos D.P."/>
            <person name="Kaster A.-K."/>
            <person name="Ovreas L."/>
            <person name="Rohde M."/>
            <person name="Galperin M.Y."/>
            <person name="Jogler C."/>
        </authorList>
    </citation>
    <scope>NUCLEOTIDE SEQUENCE [LARGE SCALE GENOMIC DNA]</scope>
    <source>
        <strain evidence="1 2">Pla52n</strain>
    </source>
</reference>
<dbReference type="OrthoDB" id="277106at2"/>
<dbReference type="AlphaFoldDB" id="A0A5C6BBA2"/>
<dbReference type="RefSeq" id="WP_146518576.1">
    <property type="nucleotide sequence ID" value="NZ_CP151726.1"/>
</dbReference>
<name>A0A5C6BBA2_9BACT</name>